<dbReference type="PANTHER" id="PTHR46535:SF1">
    <property type="entry name" value="NEDD4-BINDING PROTEIN 2"/>
    <property type="match status" value="1"/>
</dbReference>
<feature type="domain" description="Smr" evidence="2">
    <location>
        <begin position="547"/>
        <end position="623"/>
    </location>
</feature>
<dbReference type="SMART" id="SM00463">
    <property type="entry name" value="SMR"/>
    <property type="match status" value="1"/>
</dbReference>
<evidence type="ECO:0000256" key="1">
    <source>
        <dbReference type="SAM" id="MobiDB-lite"/>
    </source>
</evidence>
<dbReference type="PROSITE" id="PS50828">
    <property type="entry name" value="SMR"/>
    <property type="match status" value="1"/>
</dbReference>
<dbReference type="Pfam" id="PF01713">
    <property type="entry name" value="Smr"/>
    <property type="match status" value="1"/>
</dbReference>
<feature type="compositionally biased region" description="Polar residues" evidence="1">
    <location>
        <begin position="87"/>
        <end position="100"/>
    </location>
</feature>
<evidence type="ECO:0000313" key="4">
    <source>
        <dbReference type="Proteomes" id="UP000053424"/>
    </source>
</evidence>
<dbReference type="PANTHER" id="PTHR46535">
    <property type="entry name" value="NEDD4-BINDING PROTEIN 2"/>
    <property type="match status" value="1"/>
</dbReference>
<feature type="region of interest" description="Disordered" evidence="1">
    <location>
        <begin position="87"/>
        <end position="107"/>
    </location>
</feature>
<organism evidence="3 4">
    <name type="scientific">Hebeloma cylindrosporum</name>
    <dbReference type="NCBI Taxonomy" id="76867"/>
    <lineage>
        <taxon>Eukaryota</taxon>
        <taxon>Fungi</taxon>
        <taxon>Dikarya</taxon>
        <taxon>Basidiomycota</taxon>
        <taxon>Agaricomycotina</taxon>
        <taxon>Agaricomycetes</taxon>
        <taxon>Agaricomycetidae</taxon>
        <taxon>Agaricales</taxon>
        <taxon>Agaricineae</taxon>
        <taxon>Hymenogastraceae</taxon>
        <taxon>Hebeloma</taxon>
    </lineage>
</organism>
<dbReference type="SMART" id="SM01162">
    <property type="entry name" value="DUF1771"/>
    <property type="match status" value="1"/>
</dbReference>
<dbReference type="EMBL" id="KN831773">
    <property type="protein sequence ID" value="KIM44810.1"/>
    <property type="molecule type" value="Genomic_DNA"/>
</dbReference>
<dbReference type="SUPFAM" id="SSF160443">
    <property type="entry name" value="SMR domain-like"/>
    <property type="match status" value="1"/>
</dbReference>
<dbReference type="OrthoDB" id="4080456at2759"/>
<evidence type="ECO:0000313" key="3">
    <source>
        <dbReference type="EMBL" id="KIM44810.1"/>
    </source>
</evidence>
<accession>A0A0C3C7F8</accession>
<reference evidence="3 4" key="1">
    <citation type="submission" date="2014-04" db="EMBL/GenBank/DDBJ databases">
        <authorList>
            <consortium name="DOE Joint Genome Institute"/>
            <person name="Kuo A."/>
            <person name="Gay G."/>
            <person name="Dore J."/>
            <person name="Kohler A."/>
            <person name="Nagy L.G."/>
            <person name="Floudas D."/>
            <person name="Copeland A."/>
            <person name="Barry K.W."/>
            <person name="Cichocki N."/>
            <person name="Veneault-Fourrey C."/>
            <person name="LaButti K."/>
            <person name="Lindquist E.A."/>
            <person name="Lipzen A."/>
            <person name="Lundell T."/>
            <person name="Morin E."/>
            <person name="Murat C."/>
            <person name="Sun H."/>
            <person name="Tunlid A."/>
            <person name="Henrissat B."/>
            <person name="Grigoriev I.V."/>
            <person name="Hibbett D.S."/>
            <person name="Martin F."/>
            <person name="Nordberg H.P."/>
            <person name="Cantor M.N."/>
            <person name="Hua S.X."/>
        </authorList>
    </citation>
    <scope>NUCLEOTIDE SEQUENCE [LARGE SCALE GENOMIC DNA]</scope>
    <source>
        <strain evidence="4">h7</strain>
    </source>
</reference>
<dbReference type="Gene3D" id="3.30.1370.110">
    <property type="match status" value="1"/>
</dbReference>
<sequence>MDTIQSRTTLFDSLQKEFSPTIDSSLIAALLVEIESDIAGNKVTPTADQIDSLRATLGELSLQAEESQHSEFSDTHLASQFDETISSWTTPDNENAPTTGSSASSASSAHSFSSPLGFLQAALPEISTVRLNQALKDAEEDSVEMWDIIANILTEESIREMEERGLEGLDDEGSISQKIPDADDWEKVERKRKSPVKPAKRKAKAQKMALADIRQQHHIPPASHHLARKKILNTKHPPKHPPPPGSAVDPWTQVLSLSEHVATLLPQHPPSTFQSFFHSPKYATSYDALRAALMSICKNAPSESLTHTAVLYNLLDIIMVEYEESDDVHRSRIISDVELAVEVTQGKGDEALDLVTLLRELDSNADLGIYHVQQSQEWKPEVAIDSPSRSQLPSGPPAVAPPPTPKAKPKPPPGLNKPSPFQWQTVAQRRPVARGPHPLVFHIPAYSRDVNGNKINQNSHMKGGSLNANTDEFRRRMGENMRKRNEALLEASRMWQRGNSKTRGGEVAFYFAERAREFQEIARQEALNGAREMVLSKRSNSGNNDTIDLHGTTAAEAIVIVKEILNSEASSSISQTKPLKIITGRGKHSLNQVGVLKPAVRKALVEAGWSVSSWDGGLVVRQRQT</sequence>
<feature type="compositionally biased region" description="Pro residues" evidence="1">
    <location>
        <begin position="394"/>
        <end position="415"/>
    </location>
</feature>
<dbReference type="GO" id="GO:0004519">
    <property type="term" value="F:endonuclease activity"/>
    <property type="evidence" value="ECO:0007669"/>
    <property type="project" value="TreeGrafter"/>
</dbReference>
<dbReference type="HOGENOM" id="CLU_011634_0_0_1"/>
<feature type="region of interest" description="Disordered" evidence="1">
    <location>
        <begin position="378"/>
        <end position="421"/>
    </location>
</feature>
<proteinExistence type="predicted"/>
<dbReference type="InterPro" id="IPR002625">
    <property type="entry name" value="Smr_dom"/>
</dbReference>
<dbReference type="InterPro" id="IPR013899">
    <property type="entry name" value="DUF1771"/>
</dbReference>
<keyword evidence="4" id="KW-1185">Reference proteome</keyword>
<protein>
    <recommendedName>
        <fullName evidence="2">Smr domain-containing protein</fullName>
    </recommendedName>
</protein>
<dbReference type="Proteomes" id="UP000053424">
    <property type="component" value="Unassembled WGS sequence"/>
</dbReference>
<dbReference type="STRING" id="686832.A0A0C3C7F8"/>
<dbReference type="AlphaFoldDB" id="A0A0C3C7F8"/>
<dbReference type="GO" id="GO:0005634">
    <property type="term" value="C:nucleus"/>
    <property type="evidence" value="ECO:0007669"/>
    <property type="project" value="TreeGrafter"/>
</dbReference>
<dbReference type="InterPro" id="IPR036063">
    <property type="entry name" value="Smr_dom_sf"/>
</dbReference>
<evidence type="ECO:0000259" key="2">
    <source>
        <dbReference type="PROSITE" id="PS50828"/>
    </source>
</evidence>
<name>A0A0C3C7F8_HEBCY</name>
<gene>
    <name evidence="3" type="ORF">M413DRAFT_442777</name>
</gene>
<dbReference type="InterPro" id="IPR052772">
    <property type="entry name" value="Endo/PolyKinase_Domain-Protein"/>
</dbReference>
<reference evidence="4" key="2">
    <citation type="submission" date="2015-01" db="EMBL/GenBank/DDBJ databases">
        <title>Evolutionary Origins and Diversification of the Mycorrhizal Mutualists.</title>
        <authorList>
            <consortium name="DOE Joint Genome Institute"/>
            <consortium name="Mycorrhizal Genomics Consortium"/>
            <person name="Kohler A."/>
            <person name="Kuo A."/>
            <person name="Nagy L.G."/>
            <person name="Floudas D."/>
            <person name="Copeland A."/>
            <person name="Barry K.W."/>
            <person name="Cichocki N."/>
            <person name="Veneault-Fourrey C."/>
            <person name="LaButti K."/>
            <person name="Lindquist E.A."/>
            <person name="Lipzen A."/>
            <person name="Lundell T."/>
            <person name="Morin E."/>
            <person name="Murat C."/>
            <person name="Riley R."/>
            <person name="Ohm R."/>
            <person name="Sun H."/>
            <person name="Tunlid A."/>
            <person name="Henrissat B."/>
            <person name="Grigoriev I.V."/>
            <person name="Hibbett D.S."/>
            <person name="Martin F."/>
        </authorList>
    </citation>
    <scope>NUCLEOTIDE SEQUENCE [LARGE SCALE GENOMIC DNA]</scope>
    <source>
        <strain evidence="4">h7</strain>
    </source>
</reference>